<accession>A7J7C2</accession>
<evidence type="ECO:0000313" key="8">
    <source>
        <dbReference type="EMBL" id="ABT15703.1"/>
    </source>
</evidence>
<dbReference type="PANTHER" id="PTHR10869:SF246">
    <property type="entry name" value="TRANSMEMBRANE PROLYL 4-HYDROXYLASE"/>
    <property type="match status" value="1"/>
</dbReference>
<reference evidence="8 9" key="1">
    <citation type="journal article" date="2007" name="Virology">
        <title>Sequence and annotation of the 314-kb MT325 and the 321-kb FR483 viruses that infect Chlorella Pbi.</title>
        <authorList>
            <person name="Fitzgerald L.A."/>
            <person name="Graves M.V."/>
            <person name="Li X."/>
            <person name="Feldblyum T."/>
            <person name="Hartigan J."/>
            <person name="Van Etten J.L."/>
        </authorList>
    </citation>
    <scope>NUCLEOTIDE SEQUENCE [LARGE SCALE GENOMIC DNA]</scope>
    <source>
        <strain evidence="8 9">FR483</strain>
    </source>
</reference>
<keyword evidence="5" id="KW-0408">Iron</keyword>
<dbReference type="OrthoDB" id="11494at10239"/>
<keyword evidence="2" id="KW-0479">Metal-binding</keyword>
<dbReference type="Proteomes" id="UP000204095">
    <property type="component" value="Segment"/>
</dbReference>
<dbReference type="GO" id="GO:0031418">
    <property type="term" value="F:L-ascorbic acid binding"/>
    <property type="evidence" value="ECO:0007669"/>
    <property type="project" value="InterPro"/>
</dbReference>
<dbReference type="InterPro" id="IPR005123">
    <property type="entry name" value="Oxoglu/Fe-dep_dioxygenase_dom"/>
</dbReference>
<dbReference type="RefSeq" id="YP_001426050.1">
    <property type="nucleotide sequence ID" value="NC_008603.1"/>
</dbReference>
<evidence type="ECO:0000313" key="9">
    <source>
        <dbReference type="Proteomes" id="UP000204095"/>
    </source>
</evidence>
<name>A7J7C2_PBCVF</name>
<proteinExistence type="predicted"/>
<keyword evidence="6" id="KW-0812">Transmembrane</keyword>
<dbReference type="Pfam" id="PF13640">
    <property type="entry name" value="2OG-FeII_Oxy_3"/>
    <property type="match status" value="1"/>
</dbReference>
<organismHost>
    <name type="scientific">Paramecium bursaria</name>
    <dbReference type="NCBI Taxonomy" id="74790"/>
</organismHost>
<evidence type="ECO:0000256" key="1">
    <source>
        <dbReference type="ARBA" id="ARBA00001961"/>
    </source>
</evidence>
<dbReference type="GO" id="GO:0005506">
    <property type="term" value="F:iron ion binding"/>
    <property type="evidence" value="ECO:0007669"/>
    <property type="project" value="InterPro"/>
</dbReference>
<dbReference type="GeneID" id="5364610"/>
<comment type="cofactor">
    <cofactor evidence="1">
        <name>L-ascorbate</name>
        <dbReference type="ChEBI" id="CHEBI:38290"/>
    </cofactor>
</comment>
<feature type="domain" description="Fe2OG dioxygenase" evidence="7">
    <location>
        <begin position="144"/>
        <end position="249"/>
    </location>
</feature>
<dbReference type="InterPro" id="IPR045054">
    <property type="entry name" value="P4HA-like"/>
</dbReference>
<evidence type="ECO:0000256" key="5">
    <source>
        <dbReference type="ARBA" id="ARBA00023004"/>
    </source>
</evidence>
<dbReference type="GO" id="GO:0004656">
    <property type="term" value="F:procollagen-proline 4-dioxygenase activity"/>
    <property type="evidence" value="ECO:0007669"/>
    <property type="project" value="TreeGrafter"/>
</dbReference>
<evidence type="ECO:0000256" key="4">
    <source>
        <dbReference type="ARBA" id="ARBA00023002"/>
    </source>
</evidence>
<evidence type="ECO:0000259" key="7">
    <source>
        <dbReference type="PROSITE" id="PS51471"/>
    </source>
</evidence>
<evidence type="ECO:0000256" key="6">
    <source>
        <dbReference type="SAM" id="Phobius"/>
    </source>
</evidence>
<dbReference type="EMBL" id="DQ890022">
    <property type="protein sequence ID" value="ABT15703.1"/>
    <property type="molecule type" value="Genomic_DNA"/>
</dbReference>
<dbReference type="PANTHER" id="PTHR10869">
    <property type="entry name" value="PROLYL 4-HYDROXYLASE ALPHA SUBUNIT"/>
    <property type="match status" value="1"/>
</dbReference>
<evidence type="ECO:0000256" key="2">
    <source>
        <dbReference type="ARBA" id="ARBA00022723"/>
    </source>
</evidence>
<dbReference type="InterPro" id="IPR006620">
    <property type="entry name" value="Pro_4_hyd_alph"/>
</dbReference>
<evidence type="ECO:0000256" key="3">
    <source>
        <dbReference type="ARBA" id="ARBA00022964"/>
    </source>
</evidence>
<organism evidence="8 9">
    <name type="scientific">Paramecium bursaria Chlorella virus FR483</name>
    <name type="common">PBCV-FR483</name>
    <dbReference type="NCBI Taxonomy" id="399781"/>
    <lineage>
        <taxon>Viruses</taxon>
        <taxon>Varidnaviria</taxon>
        <taxon>Bamfordvirae</taxon>
        <taxon>Nucleocytoviricota</taxon>
        <taxon>Megaviricetes</taxon>
        <taxon>Algavirales</taxon>
        <taxon>Phycodnaviridae</taxon>
        <taxon>Chlorovirus</taxon>
        <taxon>Chlorovirus conductrix</taxon>
        <taxon>Paramecium bursaria Chlorella virus A1</taxon>
    </lineage>
</organism>
<keyword evidence="6" id="KW-0472">Membrane</keyword>
<dbReference type="KEGG" id="vg:5364610"/>
<sequence length="250" mass="28264">MFNVLSSYVDFLYPGSNDNKNISRYQMEKSEYILAILAVLAILILMRLDTLWKSLPPNGPHLIRLPNFLTSYECDSLVKVGNKAGLIDSEVSGNTDDKPAYLDTEARKSKQTWFATGKHPMSDMIQNKTRDFLRSRGMDDDSYVFEDIQLAKYTKDGFYKHHFDGEDCSTVSCPKDQRLGTMIVYLQEPVAGGETDFPTLKTSVKPVKGNAAFFWVADPRTKQLFKETLHAGQPVKSGTKVIATQWIRAM</sequence>
<feature type="transmembrane region" description="Helical" evidence="6">
    <location>
        <begin position="32"/>
        <end position="48"/>
    </location>
</feature>
<keyword evidence="6" id="KW-1133">Transmembrane helix</keyword>
<keyword evidence="4" id="KW-0560">Oxidoreductase</keyword>
<dbReference type="SMART" id="SM00702">
    <property type="entry name" value="P4Hc"/>
    <property type="match status" value="1"/>
</dbReference>
<gene>
    <name evidence="8" type="primary">N418R</name>
    <name evidence="8" type="ORF">FR483_N418R</name>
</gene>
<dbReference type="InterPro" id="IPR044862">
    <property type="entry name" value="Pro_4_hyd_alph_FE2OG_OXY"/>
</dbReference>
<protein>
    <submittedName>
        <fullName evidence="8">Uncharacterized protein N418R</fullName>
    </submittedName>
</protein>
<dbReference type="PROSITE" id="PS51471">
    <property type="entry name" value="FE2OG_OXY"/>
    <property type="match status" value="1"/>
</dbReference>
<dbReference type="Gene3D" id="2.60.120.620">
    <property type="entry name" value="q2cbj1_9rhob like domain"/>
    <property type="match status" value="1"/>
</dbReference>
<keyword evidence="3" id="KW-0223">Dioxygenase</keyword>